<dbReference type="SUPFAM" id="SSF52540">
    <property type="entry name" value="P-loop containing nucleoside triphosphate hydrolases"/>
    <property type="match status" value="1"/>
</dbReference>
<evidence type="ECO:0000313" key="6">
    <source>
        <dbReference type="EMBL" id="KUG15518.1"/>
    </source>
</evidence>
<comment type="caution">
    <text evidence="6">The sequence shown here is derived from an EMBL/GenBank/DDBJ whole genome shotgun (WGS) entry which is preliminary data.</text>
</comment>
<keyword evidence="2" id="KW-0813">Transport</keyword>
<comment type="similarity">
    <text evidence="1">Belongs to the ABC transporter superfamily.</text>
</comment>
<dbReference type="SMART" id="SM00382">
    <property type="entry name" value="AAA"/>
    <property type="match status" value="1"/>
</dbReference>
<protein>
    <submittedName>
        <fullName evidence="6">Zinc abc transporter, atp-binding protein znuc</fullName>
    </submittedName>
</protein>
<dbReference type="InterPro" id="IPR003593">
    <property type="entry name" value="AAA+_ATPase"/>
</dbReference>
<dbReference type="InterPro" id="IPR027417">
    <property type="entry name" value="P-loop_NTPase"/>
</dbReference>
<dbReference type="GO" id="GO:0005524">
    <property type="term" value="F:ATP binding"/>
    <property type="evidence" value="ECO:0007669"/>
    <property type="project" value="UniProtKB-KW"/>
</dbReference>
<evidence type="ECO:0000256" key="1">
    <source>
        <dbReference type="ARBA" id="ARBA00005417"/>
    </source>
</evidence>
<evidence type="ECO:0000259" key="5">
    <source>
        <dbReference type="PROSITE" id="PS50893"/>
    </source>
</evidence>
<accession>A0A0W8F457</accession>
<evidence type="ECO:0000256" key="3">
    <source>
        <dbReference type="ARBA" id="ARBA00022741"/>
    </source>
</evidence>
<proteinExistence type="inferred from homology"/>
<dbReference type="EMBL" id="LNQE01001552">
    <property type="protein sequence ID" value="KUG15518.1"/>
    <property type="molecule type" value="Genomic_DNA"/>
</dbReference>
<dbReference type="PANTHER" id="PTHR42734">
    <property type="entry name" value="METAL TRANSPORT SYSTEM ATP-BINDING PROTEIN TM_0124-RELATED"/>
    <property type="match status" value="1"/>
</dbReference>
<organism evidence="6">
    <name type="scientific">hydrocarbon metagenome</name>
    <dbReference type="NCBI Taxonomy" id="938273"/>
    <lineage>
        <taxon>unclassified sequences</taxon>
        <taxon>metagenomes</taxon>
        <taxon>ecological metagenomes</taxon>
    </lineage>
</organism>
<name>A0A0W8F457_9ZZZZ</name>
<gene>
    <name evidence="6" type="ORF">ASZ90_014818</name>
</gene>
<dbReference type="InterPro" id="IPR017871">
    <property type="entry name" value="ABC_transporter-like_CS"/>
</dbReference>
<keyword evidence="3" id="KW-0547">Nucleotide-binding</keyword>
<dbReference type="PANTHER" id="PTHR42734:SF17">
    <property type="entry name" value="METAL TRANSPORT SYSTEM ATP-BINDING PROTEIN TM_0124-RELATED"/>
    <property type="match status" value="1"/>
</dbReference>
<dbReference type="InterPro" id="IPR050153">
    <property type="entry name" value="Metal_Ion_Import_ABC"/>
</dbReference>
<dbReference type="PROSITE" id="PS00211">
    <property type="entry name" value="ABC_TRANSPORTER_1"/>
    <property type="match status" value="1"/>
</dbReference>
<evidence type="ECO:0000256" key="2">
    <source>
        <dbReference type="ARBA" id="ARBA00022448"/>
    </source>
</evidence>
<reference evidence="6" key="1">
    <citation type="journal article" date="2015" name="Proc. Natl. Acad. Sci. U.S.A.">
        <title>Networks of energetic and metabolic interactions define dynamics in microbial communities.</title>
        <authorList>
            <person name="Embree M."/>
            <person name="Liu J.K."/>
            <person name="Al-Bassam M.M."/>
            <person name="Zengler K."/>
        </authorList>
    </citation>
    <scope>NUCLEOTIDE SEQUENCE</scope>
</reference>
<dbReference type="CDD" id="cd03235">
    <property type="entry name" value="ABC_Metallic_Cations"/>
    <property type="match status" value="1"/>
</dbReference>
<dbReference type="AlphaFoldDB" id="A0A0W8F457"/>
<dbReference type="Pfam" id="PF00005">
    <property type="entry name" value="ABC_tran"/>
    <property type="match status" value="1"/>
</dbReference>
<sequence>MQQLSRGPDAQVKSPVIEMEKVSCLLGGRPVLDQVDLRVREGDLYAVIGPNGGGKTTLLRVILGLLPVSAGTVRVFGKPPREARSRVGYVPQFRTFDFQYPISVEEMVLSGRLGQIPGPLKRFSAEDHAAARTALERTGILHLSGRPIRTLSGGEQQRAIIARALVGDPALLILDEPMVYVDIPTEDQLFDVLDGLTGSMTILLVTHDIGAISTHVTRVACLNQRIYTHDTNEITGEMLTAAYHCPVDLIAHGVPHRVFRDHERGDQ</sequence>
<keyword evidence="4 6" id="KW-0067">ATP-binding</keyword>
<feature type="domain" description="ABC transporter" evidence="5">
    <location>
        <begin position="17"/>
        <end position="249"/>
    </location>
</feature>
<dbReference type="Gene3D" id="3.40.50.300">
    <property type="entry name" value="P-loop containing nucleotide triphosphate hydrolases"/>
    <property type="match status" value="1"/>
</dbReference>
<dbReference type="GO" id="GO:0016887">
    <property type="term" value="F:ATP hydrolysis activity"/>
    <property type="evidence" value="ECO:0007669"/>
    <property type="project" value="InterPro"/>
</dbReference>
<evidence type="ECO:0000256" key="4">
    <source>
        <dbReference type="ARBA" id="ARBA00022840"/>
    </source>
</evidence>
<dbReference type="InterPro" id="IPR003439">
    <property type="entry name" value="ABC_transporter-like_ATP-bd"/>
</dbReference>
<dbReference type="PROSITE" id="PS50893">
    <property type="entry name" value="ABC_TRANSPORTER_2"/>
    <property type="match status" value="1"/>
</dbReference>